<gene>
    <name evidence="10" type="primary">Dwil\GK13994</name>
    <name evidence="10" type="ORF">Dwil_GK13994</name>
</gene>
<evidence type="ECO:0000256" key="4">
    <source>
        <dbReference type="ARBA" id="ARBA00022723"/>
    </source>
</evidence>
<evidence type="ECO:0000256" key="5">
    <source>
        <dbReference type="ARBA" id="ARBA00022989"/>
    </source>
</evidence>
<organism evidence="10 11">
    <name type="scientific">Drosophila willistoni</name>
    <name type="common">Fruit fly</name>
    <dbReference type="NCBI Taxonomy" id="7260"/>
    <lineage>
        <taxon>Eukaryota</taxon>
        <taxon>Metazoa</taxon>
        <taxon>Ecdysozoa</taxon>
        <taxon>Arthropoda</taxon>
        <taxon>Hexapoda</taxon>
        <taxon>Insecta</taxon>
        <taxon>Pterygota</taxon>
        <taxon>Neoptera</taxon>
        <taxon>Endopterygota</taxon>
        <taxon>Diptera</taxon>
        <taxon>Brachycera</taxon>
        <taxon>Muscomorpha</taxon>
        <taxon>Ephydroidea</taxon>
        <taxon>Drosophilidae</taxon>
        <taxon>Drosophila</taxon>
        <taxon>Sophophora</taxon>
    </lineage>
</organism>
<evidence type="ECO:0000256" key="3">
    <source>
        <dbReference type="ARBA" id="ARBA00022692"/>
    </source>
</evidence>
<evidence type="ECO:0000256" key="7">
    <source>
        <dbReference type="ARBA" id="ARBA00023136"/>
    </source>
</evidence>
<evidence type="ECO:0000256" key="1">
    <source>
        <dbReference type="ARBA" id="ARBA00004370"/>
    </source>
</evidence>
<dbReference type="Pfam" id="PF01127">
    <property type="entry name" value="Sdh_cyt"/>
    <property type="match status" value="1"/>
</dbReference>
<dbReference type="AlphaFoldDB" id="B4NKX3"/>
<dbReference type="GO" id="GO:0046872">
    <property type="term" value="F:metal ion binding"/>
    <property type="evidence" value="ECO:0007669"/>
    <property type="project" value="UniProtKB-KW"/>
</dbReference>
<dbReference type="KEGG" id="dwi:6651515"/>
<dbReference type="SMR" id="B4NKX3"/>
<dbReference type="GO" id="GO:0009055">
    <property type="term" value="F:electron transfer activity"/>
    <property type="evidence" value="ECO:0007669"/>
    <property type="project" value="InterPro"/>
</dbReference>
<accession>B4NKX3</accession>
<protein>
    <recommendedName>
        <fullName evidence="12">Succinate dehydrogenase cytochrome b560 subunit, mitochondrial</fullName>
    </recommendedName>
</protein>
<evidence type="ECO:0008006" key="12">
    <source>
        <dbReference type="Google" id="ProtNLM"/>
    </source>
</evidence>
<dbReference type="InterPro" id="IPR034804">
    <property type="entry name" value="SQR/QFR_C/D"/>
</dbReference>
<keyword evidence="2" id="KW-0349">Heme</keyword>
<keyword evidence="3 9" id="KW-0812">Transmembrane</keyword>
<evidence type="ECO:0000256" key="6">
    <source>
        <dbReference type="ARBA" id="ARBA00023004"/>
    </source>
</evidence>
<feature type="transmembrane region" description="Helical" evidence="9">
    <location>
        <begin position="219"/>
        <end position="242"/>
    </location>
</feature>
<evidence type="ECO:0000256" key="2">
    <source>
        <dbReference type="ARBA" id="ARBA00022617"/>
    </source>
</evidence>
<keyword evidence="6" id="KW-0408">Iron</keyword>
<feature type="compositionally biased region" description="Basic and acidic residues" evidence="8">
    <location>
        <begin position="36"/>
        <end position="60"/>
    </location>
</feature>
<dbReference type="Gene3D" id="1.20.1300.10">
    <property type="entry name" value="Fumarate reductase/succinate dehydrogenase, transmembrane subunit"/>
    <property type="match status" value="1"/>
</dbReference>
<evidence type="ECO:0000313" key="11">
    <source>
        <dbReference type="Proteomes" id="UP000007798"/>
    </source>
</evidence>
<reference evidence="10 11" key="1">
    <citation type="journal article" date="2007" name="Nature">
        <title>Evolution of genes and genomes on the Drosophila phylogeny.</title>
        <authorList>
            <consortium name="Drosophila 12 Genomes Consortium"/>
            <person name="Clark A.G."/>
            <person name="Eisen M.B."/>
            <person name="Smith D.R."/>
            <person name="Bergman C.M."/>
            <person name="Oliver B."/>
            <person name="Markow T.A."/>
            <person name="Kaufman T.C."/>
            <person name="Kellis M."/>
            <person name="Gelbart W."/>
            <person name="Iyer V.N."/>
            <person name="Pollard D.A."/>
            <person name="Sackton T.B."/>
            <person name="Larracuente A.M."/>
            <person name="Singh N.D."/>
            <person name="Abad J.P."/>
            <person name="Abt D.N."/>
            <person name="Adryan B."/>
            <person name="Aguade M."/>
            <person name="Akashi H."/>
            <person name="Anderson W.W."/>
            <person name="Aquadro C.F."/>
            <person name="Ardell D.H."/>
            <person name="Arguello R."/>
            <person name="Artieri C.G."/>
            <person name="Barbash D.A."/>
            <person name="Barker D."/>
            <person name="Barsanti P."/>
            <person name="Batterham P."/>
            <person name="Batzoglou S."/>
            <person name="Begun D."/>
            <person name="Bhutkar A."/>
            <person name="Blanco E."/>
            <person name="Bosak S.A."/>
            <person name="Bradley R.K."/>
            <person name="Brand A.D."/>
            <person name="Brent M.R."/>
            <person name="Brooks A.N."/>
            <person name="Brown R.H."/>
            <person name="Butlin R.K."/>
            <person name="Caggese C."/>
            <person name="Calvi B.R."/>
            <person name="Bernardo de Carvalho A."/>
            <person name="Caspi A."/>
            <person name="Castrezana S."/>
            <person name="Celniker S.E."/>
            <person name="Chang J.L."/>
            <person name="Chapple C."/>
            <person name="Chatterji S."/>
            <person name="Chinwalla A."/>
            <person name="Civetta A."/>
            <person name="Clifton S.W."/>
            <person name="Comeron J.M."/>
            <person name="Costello J.C."/>
            <person name="Coyne J.A."/>
            <person name="Daub J."/>
            <person name="David R.G."/>
            <person name="Delcher A.L."/>
            <person name="Delehaunty K."/>
            <person name="Do C.B."/>
            <person name="Ebling H."/>
            <person name="Edwards K."/>
            <person name="Eickbush T."/>
            <person name="Evans J.D."/>
            <person name="Filipski A."/>
            <person name="Findeiss S."/>
            <person name="Freyhult E."/>
            <person name="Fulton L."/>
            <person name="Fulton R."/>
            <person name="Garcia A.C."/>
            <person name="Gardiner A."/>
            <person name="Garfield D.A."/>
            <person name="Garvin B.E."/>
            <person name="Gibson G."/>
            <person name="Gilbert D."/>
            <person name="Gnerre S."/>
            <person name="Godfrey J."/>
            <person name="Good R."/>
            <person name="Gotea V."/>
            <person name="Gravely B."/>
            <person name="Greenberg A.J."/>
            <person name="Griffiths-Jones S."/>
            <person name="Gross S."/>
            <person name="Guigo R."/>
            <person name="Gustafson E.A."/>
            <person name="Haerty W."/>
            <person name="Hahn M.W."/>
            <person name="Halligan D.L."/>
            <person name="Halpern A.L."/>
            <person name="Halter G.M."/>
            <person name="Han M.V."/>
            <person name="Heger A."/>
            <person name="Hillier L."/>
            <person name="Hinrichs A.S."/>
            <person name="Holmes I."/>
            <person name="Hoskins R.A."/>
            <person name="Hubisz M.J."/>
            <person name="Hultmark D."/>
            <person name="Huntley M.A."/>
            <person name="Jaffe D.B."/>
            <person name="Jagadeeshan S."/>
            <person name="Jeck W.R."/>
            <person name="Johnson J."/>
            <person name="Jones C.D."/>
            <person name="Jordan W.C."/>
            <person name="Karpen G.H."/>
            <person name="Kataoka E."/>
            <person name="Keightley P.D."/>
            <person name="Kheradpour P."/>
            <person name="Kirkness E.F."/>
            <person name="Koerich L.B."/>
            <person name="Kristiansen K."/>
            <person name="Kudrna D."/>
            <person name="Kulathinal R.J."/>
            <person name="Kumar S."/>
            <person name="Kwok R."/>
            <person name="Lander E."/>
            <person name="Langley C.H."/>
            <person name="Lapoint R."/>
            <person name="Lazzaro B.P."/>
            <person name="Lee S.J."/>
            <person name="Levesque L."/>
            <person name="Li R."/>
            <person name="Lin C.F."/>
            <person name="Lin M.F."/>
            <person name="Lindblad-Toh K."/>
            <person name="Llopart A."/>
            <person name="Long M."/>
            <person name="Low L."/>
            <person name="Lozovsky E."/>
            <person name="Lu J."/>
            <person name="Luo M."/>
            <person name="Machado C.A."/>
            <person name="Makalowski W."/>
            <person name="Marzo M."/>
            <person name="Matsuda M."/>
            <person name="Matzkin L."/>
            <person name="McAllister B."/>
            <person name="McBride C.S."/>
            <person name="McKernan B."/>
            <person name="McKernan K."/>
            <person name="Mendez-Lago M."/>
            <person name="Minx P."/>
            <person name="Mollenhauer M.U."/>
            <person name="Montooth K."/>
            <person name="Mount S.M."/>
            <person name="Mu X."/>
            <person name="Myers E."/>
            <person name="Negre B."/>
            <person name="Newfeld S."/>
            <person name="Nielsen R."/>
            <person name="Noor M.A."/>
            <person name="O'Grady P."/>
            <person name="Pachter L."/>
            <person name="Papaceit M."/>
            <person name="Parisi M.J."/>
            <person name="Parisi M."/>
            <person name="Parts L."/>
            <person name="Pedersen J.S."/>
            <person name="Pesole G."/>
            <person name="Phillippy A.M."/>
            <person name="Ponting C.P."/>
            <person name="Pop M."/>
            <person name="Porcelli D."/>
            <person name="Powell J.R."/>
            <person name="Prohaska S."/>
            <person name="Pruitt K."/>
            <person name="Puig M."/>
            <person name="Quesneville H."/>
            <person name="Ram K.R."/>
            <person name="Rand D."/>
            <person name="Rasmussen M.D."/>
            <person name="Reed L.K."/>
            <person name="Reenan R."/>
            <person name="Reily A."/>
            <person name="Remington K.A."/>
            <person name="Rieger T.T."/>
            <person name="Ritchie M.G."/>
            <person name="Robin C."/>
            <person name="Rogers Y.H."/>
            <person name="Rohde C."/>
            <person name="Rozas J."/>
            <person name="Rubenfield M.J."/>
            <person name="Ruiz A."/>
            <person name="Russo S."/>
            <person name="Salzberg S.L."/>
            <person name="Sanchez-Gracia A."/>
            <person name="Saranga D.J."/>
            <person name="Sato H."/>
            <person name="Schaeffer S.W."/>
            <person name="Schatz M.C."/>
            <person name="Schlenke T."/>
            <person name="Schwartz R."/>
            <person name="Segarra C."/>
            <person name="Singh R.S."/>
            <person name="Sirot L."/>
            <person name="Sirota M."/>
            <person name="Sisneros N.B."/>
            <person name="Smith C.D."/>
            <person name="Smith T.F."/>
            <person name="Spieth J."/>
            <person name="Stage D.E."/>
            <person name="Stark A."/>
            <person name="Stephan W."/>
            <person name="Strausberg R.L."/>
            <person name="Strempel S."/>
            <person name="Sturgill D."/>
            <person name="Sutton G."/>
            <person name="Sutton G.G."/>
            <person name="Tao W."/>
            <person name="Teichmann S."/>
            <person name="Tobari Y.N."/>
            <person name="Tomimura Y."/>
            <person name="Tsolas J.M."/>
            <person name="Valente V.L."/>
            <person name="Venter E."/>
            <person name="Venter J.C."/>
            <person name="Vicario S."/>
            <person name="Vieira F.G."/>
            <person name="Vilella A.J."/>
            <person name="Villasante A."/>
            <person name="Walenz B."/>
            <person name="Wang J."/>
            <person name="Wasserman M."/>
            <person name="Watts T."/>
            <person name="Wilson D."/>
            <person name="Wilson R.K."/>
            <person name="Wing R.A."/>
            <person name="Wolfner M.F."/>
            <person name="Wong A."/>
            <person name="Wong G.K."/>
            <person name="Wu C.I."/>
            <person name="Wu G."/>
            <person name="Yamamoto D."/>
            <person name="Yang H.P."/>
            <person name="Yang S.P."/>
            <person name="Yorke J.A."/>
            <person name="Yoshida K."/>
            <person name="Zdobnov E."/>
            <person name="Zhang P."/>
            <person name="Zhang Y."/>
            <person name="Zimin A.V."/>
            <person name="Baldwin J."/>
            <person name="Abdouelleil A."/>
            <person name="Abdulkadir J."/>
            <person name="Abebe A."/>
            <person name="Abera B."/>
            <person name="Abreu J."/>
            <person name="Acer S.C."/>
            <person name="Aftuck L."/>
            <person name="Alexander A."/>
            <person name="An P."/>
            <person name="Anderson E."/>
            <person name="Anderson S."/>
            <person name="Arachi H."/>
            <person name="Azer M."/>
            <person name="Bachantsang P."/>
            <person name="Barry A."/>
            <person name="Bayul T."/>
            <person name="Berlin A."/>
            <person name="Bessette D."/>
            <person name="Bloom T."/>
            <person name="Blye J."/>
            <person name="Boguslavskiy L."/>
            <person name="Bonnet C."/>
            <person name="Boukhgalter B."/>
            <person name="Bourzgui I."/>
            <person name="Brown A."/>
            <person name="Cahill P."/>
            <person name="Channer S."/>
            <person name="Cheshatsang Y."/>
            <person name="Chuda L."/>
            <person name="Citroen M."/>
            <person name="Collymore A."/>
            <person name="Cooke P."/>
            <person name="Costello M."/>
            <person name="D'Aco K."/>
            <person name="Daza R."/>
            <person name="De Haan G."/>
            <person name="DeGray S."/>
            <person name="DeMaso C."/>
            <person name="Dhargay N."/>
            <person name="Dooley K."/>
            <person name="Dooley E."/>
            <person name="Doricent M."/>
            <person name="Dorje P."/>
            <person name="Dorjee K."/>
            <person name="Dupes A."/>
            <person name="Elong R."/>
            <person name="Falk J."/>
            <person name="Farina A."/>
            <person name="Faro S."/>
            <person name="Ferguson D."/>
            <person name="Fisher S."/>
            <person name="Foley C.D."/>
            <person name="Franke A."/>
            <person name="Friedrich D."/>
            <person name="Gadbois L."/>
            <person name="Gearin G."/>
            <person name="Gearin C.R."/>
            <person name="Giannoukos G."/>
            <person name="Goode T."/>
            <person name="Graham J."/>
            <person name="Grandbois E."/>
            <person name="Grewal S."/>
            <person name="Gyaltsen K."/>
            <person name="Hafez N."/>
            <person name="Hagos B."/>
            <person name="Hall J."/>
            <person name="Henson C."/>
            <person name="Hollinger A."/>
            <person name="Honan T."/>
            <person name="Huard M.D."/>
            <person name="Hughes L."/>
            <person name="Hurhula B."/>
            <person name="Husby M.E."/>
            <person name="Kamat A."/>
            <person name="Kanga B."/>
            <person name="Kashin S."/>
            <person name="Khazanovich D."/>
            <person name="Kisner P."/>
            <person name="Lance K."/>
            <person name="Lara M."/>
            <person name="Lee W."/>
            <person name="Lennon N."/>
            <person name="Letendre F."/>
            <person name="LeVine R."/>
            <person name="Lipovsky A."/>
            <person name="Liu X."/>
            <person name="Liu J."/>
            <person name="Liu S."/>
            <person name="Lokyitsang T."/>
            <person name="Lokyitsang Y."/>
            <person name="Lubonja R."/>
            <person name="Lui A."/>
            <person name="MacDonald P."/>
            <person name="Magnisalis V."/>
            <person name="Maru K."/>
            <person name="Matthews C."/>
            <person name="McCusker W."/>
            <person name="McDonough S."/>
            <person name="Mehta T."/>
            <person name="Meldrim J."/>
            <person name="Meneus L."/>
            <person name="Mihai O."/>
            <person name="Mihalev A."/>
            <person name="Mihova T."/>
            <person name="Mittelman R."/>
            <person name="Mlenga V."/>
            <person name="Montmayeur A."/>
            <person name="Mulrain L."/>
            <person name="Navidi A."/>
            <person name="Naylor J."/>
            <person name="Negash T."/>
            <person name="Nguyen T."/>
            <person name="Nguyen N."/>
            <person name="Nicol R."/>
            <person name="Norbu C."/>
            <person name="Norbu N."/>
            <person name="Novod N."/>
            <person name="O'Neill B."/>
            <person name="Osman S."/>
            <person name="Markiewicz E."/>
            <person name="Oyono O.L."/>
            <person name="Patti C."/>
            <person name="Phunkhang P."/>
            <person name="Pierre F."/>
            <person name="Priest M."/>
            <person name="Raghuraman S."/>
            <person name="Rege F."/>
            <person name="Reyes R."/>
            <person name="Rise C."/>
            <person name="Rogov P."/>
            <person name="Ross K."/>
            <person name="Ryan E."/>
            <person name="Settipalli S."/>
            <person name="Shea T."/>
            <person name="Sherpa N."/>
            <person name="Shi L."/>
            <person name="Shih D."/>
            <person name="Sparrow T."/>
            <person name="Spaulding J."/>
            <person name="Stalker J."/>
            <person name="Stange-Thomann N."/>
            <person name="Stavropoulos S."/>
            <person name="Stone C."/>
            <person name="Strader C."/>
            <person name="Tesfaye S."/>
            <person name="Thomson T."/>
            <person name="Thoulutsang Y."/>
            <person name="Thoulutsang D."/>
            <person name="Topham K."/>
            <person name="Topping I."/>
            <person name="Tsamla T."/>
            <person name="Vassiliev H."/>
            <person name="Vo A."/>
            <person name="Wangchuk T."/>
            <person name="Wangdi T."/>
            <person name="Weiand M."/>
            <person name="Wilkinson J."/>
            <person name="Wilson A."/>
            <person name="Yadav S."/>
            <person name="Young G."/>
            <person name="Yu Q."/>
            <person name="Zembek L."/>
            <person name="Zhong D."/>
            <person name="Zimmer A."/>
            <person name="Zwirko Z."/>
            <person name="Jaffe D.B."/>
            <person name="Alvarez P."/>
            <person name="Brockman W."/>
            <person name="Butler J."/>
            <person name="Chin C."/>
            <person name="Gnerre S."/>
            <person name="Grabherr M."/>
            <person name="Kleber M."/>
            <person name="Mauceli E."/>
            <person name="MacCallum I."/>
        </authorList>
    </citation>
    <scope>NUCLEOTIDE SEQUENCE [LARGE SCALE GENOMIC DNA]</scope>
    <source>
        <strain evidence="11">Tucson 14030-0811.24</strain>
    </source>
</reference>
<name>B4NKX3_DROWI</name>
<dbReference type="PANTHER" id="PTHR10978:SF5">
    <property type="entry name" value="SUCCINATE DEHYDROGENASE CYTOCHROME B560 SUBUNIT, MITOCHONDRIAL"/>
    <property type="match status" value="1"/>
</dbReference>
<dbReference type="CDD" id="cd03499">
    <property type="entry name" value="SQR_TypeC_SdhC"/>
    <property type="match status" value="1"/>
</dbReference>
<dbReference type="GO" id="GO:0006099">
    <property type="term" value="P:tricarboxylic acid cycle"/>
    <property type="evidence" value="ECO:0007669"/>
    <property type="project" value="InterPro"/>
</dbReference>
<dbReference type="SUPFAM" id="SSF81343">
    <property type="entry name" value="Fumarate reductase respiratory complex transmembrane subunits"/>
    <property type="match status" value="1"/>
</dbReference>
<keyword evidence="4" id="KW-0479">Metal-binding</keyword>
<keyword evidence="11" id="KW-1185">Reference proteome</keyword>
<dbReference type="HOGENOM" id="CLU_086468_0_0_1"/>
<dbReference type="eggNOG" id="KOG0449">
    <property type="taxonomic scope" value="Eukaryota"/>
</dbReference>
<dbReference type="InParanoid" id="B4NKX3"/>
<dbReference type="GO" id="GO:0006121">
    <property type="term" value="P:mitochondrial electron transport, succinate to ubiquinone"/>
    <property type="evidence" value="ECO:0007669"/>
    <property type="project" value="TreeGrafter"/>
</dbReference>
<dbReference type="InterPro" id="IPR000701">
    <property type="entry name" value="SuccDH_FuR_B_TM-su"/>
</dbReference>
<evidence type="ECO:0000313" key="10">
    <source>
        <dbReference type="EMBL" id="EDW84176.2"/>
    </source>
</evidence>
<dbReference type="OrthoDB" id="588261at2759"/>
<dbReference type="PANTHER" id="PTHR10978">
    <property type="entry name" value="SUCCINATE DEHYDROGENASE CYTOCHROME B560 SUBUNIT"/>
    <property type="match status" value="1"/>
</dbReference>
<feature type="transmembrane region" description="Helical" evidence="9">
    <location>
        <begin position="140"/>
        <end position="163"/>
    </location>
</feature>
<dbReference type="Proteomes" id="UP000007798">
    <property type="component" value="Unassembled WGS sequence"/>
</dbReference>
<dbReference type="GO" id="GO:0016020">
    <property type="term" value="C:membrane"/>
    <property type="evidence" value="ECO:0007669"/>
    <property type="project" value="UniProtKB-SubCell"/>
</dbReference>
<dbReference type="EMBL" id="CH964272">
    <property type="protein sequence ID" value="EDW84176.2"/>
    <property type="molecule type" value="Genomic_DNA"/>
</dbReference>
<feature type="region of interest" description="Disordered" evidence="8">
    <location>
        <begin position="32"/>
        <end position="89"/>
    </location>
</feature>
<keyword evidence="7 9" id="KW-0472">Membrane</keyword>
<proteinExistence type="predicted"/>
<comment type="subcellular location">
    <subcellularLocation>
        <location evidence="1">Membrane</location>
    </subcellularLocation>
</comment>
<dbReference type="STRING" id="7260.B4NKX3"/>
<dbReference type="InterPro" id="IPR014314">
    <property type="entry name" value="Succ_DH_cytb556"/>
</dbReference>
<evidence type="ECO:0000256" key="9">
    <source>
        <dbReference type="SAM" id="Phobius"/>
    </source>
</evidence>
<keyword evidence="5 9" id="KW-1133">Transmembrane helix</keyword>
<dbReference type="GO" id="GO:0005739">
    <property type="term" value="C:mitochondrion"/>
    <property type="evidence" value="ECO:0007669"/>
    <property type="project" value="GOC"/>
</dbReference>
<sequence>MYNMRFLTRGIHRVLSQRPLLTARQELGNPQLLASRYEHSKDKLTNKAKDKANEIRKEINKQYQNKKDKKTNDEGKSNNSSGSGGHSDGPHMGYSPIAMKIVPAVYGSAVNYFERNINLGRHLSPCLSIYKRELTSVMSISLRMTGFFLALCVWAVGILGFFGTRSLGDWAAKLEECDCKRSIVNAAKFMLVFPFSYHLVAGARHLLWHFNIFLTKPQIYATGYVALALSVLLTAALLGLQWGDDAKKVVDMTETGYTANQEIILDDLDDSEDLEANDADATTNSPEKVNYRKLKEELKAIDLKLSSKDASTTPNDTKTDT</sequence>
<evidence type="ECO:0000256" key="8">
    <source>
        <dbReference type="SAM" id="MobiDB-lite"/>
    </source>
</evidence>
<feature type="transmembrane region" description="Helical" evidence="9">
    <location>
        <begin position="183"/>
        <end position="207"/>
    </location>
</feature>